<evidence type="ECO:0000313" key="1">
    <source>
        <dbReference type="EMBL" id="CDW79568.1"/>
    </source>
</evidence>
<dbReference type="OrthoDB" id="551993at2759"/>
<evidence type="ECO:0000313" key="2">
    <source>
        <dbReference type="Proteomes" id="UP000039865"/>
    </source>
</evidence>
<name>A0A078AF78_STYLE</name>
<reference evidence="1 2" key="1">
    <citation type="submission" date="2014-06" db="EMBL/GenBank/DDBJ databases">
        <authorList>
            <person name="Swart Estienne"/>
        </authorList>
    </citation>
    <scope>NUCLEOTIDE SEQUENCE [LARGE SCALE GENOMIC DNA]</scope>
    <source>
        <strain evidence="1 2">130c</strain>
    </source>
</reference>
<gene>
    <name evidence="1" type="primary">Contig11509.g584</name>
    <name evidence="1" type="ORF">STYLEM_8558</name>
</gene>
<sequence>MITVIFNLDGNPHEIIIKDTKYFVKELYGCEKHKNTIVTVNDITFKFYFSAGICLLELRLTYLMKNTFIEELKKYERKSLDIKLTKNCEGKQQCSINLRELINQVSQLKSRLATYRPLLSDDIIVAFESLL</sequence>
<dbReference type="InParanoid" id="A0A078AF78"/>
<dbReference type="EMBL" id="CCKQ01008121">
    <property type="protein sequence ID" value="CDW79568.1"/>
    <property type="molecule type" value="Genomic_DNA"/>
</dbReference>
<keyword evidence="2" id="KW-1185">Reference proteome</keyword>
<proteinExistence type="predicted"/>
<organism evidence="1 2">
    <name type="scientific">Stylonychia lemnae</name>
    <name type="common">Ciliate</name>
    <dbReference type="NCBI Taxonomy" id="5949"/>
    <lineage>
        <taxon>Eukaryota</taxon>
        <taxon>Sar</taxon>
        <taxon>Alveolata</taxon>
        <taxon>Ciliophora</taxon>
        <taxon>Intramacronucleata</taxon>
        <taxon>Spirotrichea</taxon>
        <taxon>Stichotrichia</taxon>
        <taxon>Sporadotrichida</taxon>
        <taxon>Oxytrichidae</taxon>
        <taxon>Stylonychinae</taxon>
        <taxon>Stylonychia</taxon>
    </lineage>
</organism>
<protein>
    <submittedName>
        <fullName evidence="1">Uncharacterized protein</fullName>
    </submittedName>
</protein>
<accession>A0A078AF78</accession>
<dbReference type="AlphaFoldDB" id="A0A078AF78"/>
<dbReference type="Proteomes" id="UP000039865">
    <property type="component" value="Unassembled WGS sequence"/>
</dbReference>